<evidence type="ECO:0000313" key="2">
    <source>
        <dbReference type="Proteomes" id="UP000323274"/>
    </source>
</evidence>
<dbReference type="Proteomes" id="UP000323274">
    <property type="component" value="Unassembled WGS sequence"/>
</dbReference>
<dbReference type="GeneID" id="61103077"/>
<dbReference type="RefSeq" id="WP_004902247.1">
    <property type="nucleotide sequence ID" value="NZ_BJJW01000009.1"/>
</dbReference>
<comment type="caution">
    <text evidence="1">The sequence shown here is derived from an EMBL/GenBank/DDBJ whole genome shotgun (WGS) entry which is preliminary data.</text>
</comment>
<evidence type="ECO:0000313" key="1">
    <source>
        <dbReference type="EMBL" id="GDZ84296.1"/>
    </source>
</evidence>
<proteinExistence type="predicted"/>
<accession>A0A5A5U2N7</accession>
<reference evidence="1 2" key="1">
    <citation type="submission" date="2019-04" db="EMBL/GenBank/DDBJ databases">
        <title>A pseudo-fructophilic Leuconostoc citreum strain F192-5 isolated from peel of satsuma mandarin: the first report for isolation and characterization of strain-dependent fructophilic-like characteristics.</title>
        <authorList>
            <person name="Maeno S."/>
            <person name="Tanizawa Y."/>
            <person name="Kajikawa A."/>
            <person name="Kanesaki Y."/>
            <person name="Kubota E."/>
            <person name="Arita M."/>
            <person name="Leon D."/>
            <person name="Endo A."/>
        </authorList>
    </citation>
    <scope>NUCLEOTIDE SEQUENCE [LARGE SCALE GENOMIC DNA]</scope>
    <source>
        <strain evidence="1 2">F192-5</strain>
    </source>
</reference>
<sequence length="62" mass="7073">MKEYYHHIHDSHGLQAYGVGFLLAAGLEFATSHDWFATLWHALLSWASVGYYIAVTVQHLIK</sequence>
<dbReference type="OMA" id="FATLWHA"/>
<dbReference type="EMBL" id="BJJW01000009">
    <property type="protein sequence ID" value="GDZ84296.1"/>
    <property type="molecule type" value="Genomic_DNA"/>
</dbReference>
<organism evidence="1 2">
    <name type="scientific">Leuconostoc citreum</name>
    <dbReference type="NCBI Taxonomy" id="33964"/>
    <lineage>
        <taxon>Bacteria</taxon>
        <taxon>Bacillati</taxon>
        <taxon>Bacillota</taxon>
        <taxon>Bacilli</taxon>
        <taxon>Lactobacillales</taxon>
        <taxon>Lactobacillaceae</taxon>
        <taxon>Leuconostoc</taxon>
    </lineage>
</organism>
<dbReference type="AlphaFoldDB" id="A0A5A5U2N7"/>
<name>A0A5A5U2N7_LEUCI</name>
<protein>
    <submittedName>
        <fullName evidence="1">Uncharacterized protein</fullName>
    </submittedName>
</protein>
<gene>
    <name evidence="1" type="ORF">LCIT_15380</name>
</gene>